<dbReference type="EMBL" id="UINC01094747">
    <property type="protein sequence ID" value="SVC50248.1"/>
    <property type="molecule type" value="Genomic_DNA"/>
</dbReference>
<dbReference type="AlphaFoldDB" id="A0A382MP52"/>
<evidence type="ECO:0000313" key="1">
    <source>
        <dbReference type="EMBL" id="SVC50248.1"/>
    </source>
</evidence>
<accession>A0A382MP52</accession>
<protein>
    <submittedName>
        <fullName evidence="1">Uncharacterized protein</fullName>
    </submittedName>
</protein>
<reference evidence="1" key="1">
    <citation type="submission" date="2018-05" db="EMBL/GenBank/DDBJ databases">
        <authorList>
            <person name="Lanie J.A."/>
            <person name="Ng W.-L."/>
            <person name="Kazmierczak K.M."/>
            <person name="Andrzejewski T.M."/>
            <person name="Davidsen T.M."/>
            <person name="Wayne K.J."/>
            <person name="Tettelin H."/>
            <person name="Glass J.I."/>
            <person name="Rusch D."/>
            <person name="Podicherti R."/>
            <person name="Tsui H.-C.T."/>
            <person name="Winkler M.E."/>
        </authorList>
    </citation>
    <scope>NUCLEOTIDE SEQUENCE</scope>
</reference>
<name>A0A382MP52_9ZZZZ</name>
<proteinExistence type="predicted"/>
<gene>
    <name evidence="1" type="ORF">METZ01_LOCUS303102</name>
</gene>
<sequence>MSKGDVKDISIGFQNNKKLVSGCDIKKEFEQGNYDSFYECFKIGNIVISEVAFIYGSEDELLQILLKFDNIEILPNVLSTYSKKYKLYKKANDKKKKLFLFENCQIFIRAKSNRFAIFYSTQAEAESIRDYVDGLKTIDDL</sequence>
<organism evidence="1">
    <name type="scientific">marine metagenome</name>
    <dbReference type="NCBI Taxonomy" id="408172"/>
    <lineage>
        <taxon>unclassified sequences</taxon>
        <taxon>metagenomes</taxon>
        <taxon>ecological metagenomes</taxon>
    </lineage>
</organism>